<comment type="cofactor">
    <cofactor evidence="1">
        <name>Zn(2+)</name>
        <dbReference type="ChEBI" id="CHEBI:29105"/>
    </cofactor>
</comment>
<evidence type="ECO:0000256" key="3">
    <source>
        <dbReference type="ARBA" id="ARBA00022723"/>
    </source>
</evidence>
<dbReference type="InterPro" id="IPR014436">
    <property type="entry name" value="Extradiol_dOase_DODA"/>
</dbReference>
<dbReference type="PANTHER" id="PTHR30096">
    <property type="entry name" value="4,5-DOPA DIOXYGENASE EXTRADIOL-LIKE PROTEIN"/>
    <property type="match status" value="1"/>
</dbReference>
<dbReference type="OrthoDB" id="7396853at2759"/>
<dbReference type="GO" id="GO:0008270">
    <property type="term" value="F:zinc ion binding"/>
    <property type="evidence" value="ECO:0007669"/>
    <property type="project" value="InterPro"/>
</dbReference>
<dbReference type="AlphaFoldDB" id="A0A0D2PEI8"/>
<feature type="domain" description="Extradiol ring-cleavage dioxygenase class III enzyme subunit B" evidence="6">
    <location>
        <begin position="56"/>
        <end position="292"/>
    </location>
</feature>
<accession>A0A0D2PEI8</accession>
<evidence type="ECO:0000256" key="4">
    <source>
        <dbReference type="ARBA" id="ARBA00022833"/>
    </source>
</evidence>
<dbReference type="EMBL" id="KN817587">
    <property type="protein sequence ID" value="KJA18600.1"/>
    <property type="molecule type" value="Genomic_DNA"/>
</dbReference>
<proteinExistence type="inferred from homology"/>
<sequence length="311" mass="33720">MSTTTTSGWKQALDALPSTPDKIPAFFFAHGSPMLALSPAQAGGMGGMAAWHGPTGPLARFLDDFGPTLLEKYKPKGIVVFSAHWETMKERLVTDYPENPLLMDYYGFSPELYKLKFKSRGDSKLAQRVVELYKQAGQKARTSPATEARGEDGRGFEGPGLDHGVFVPFRIMFGEDFTGIPIVQVSIDSSLDPATNWAAGKAVAKLREEGILILAGGLTAHNLRDRSSFSPDTARDVHKEFDRAIHKAIAIESGEARKQELFALPKHPGFRASQPREDHFVPLYVAGGAGEGGGVHTILDLYGLASFAFGI</sequence>
<evidence type="ECO:0000256" key="2">
    <source>
        <dbReference type="ARBA" id="ARBA00007581"/>
    </source>
</evidence>
<keyword evidence="8" id="KW-1185">Reference proteome</keyword>
<keyword evidence="4" id="KW-0862">Zinc</keyword>
<protein>
    <recommendedName>
        <fullName evidence="6">Extradiol ring-cleavage dioxygenase class III enzyme subunit B domain-containing protein</fullName>
    </recommendedName>
</protein>
<dbReference type="OMA" id="SVIDGFW"/>
<dbReference type="SUPFAM" id="SSF53213">
    <property type="entry name" value="LigB-like"/>
    <property type="match status" value="1"/>
</dbReference>
<name>A0A0D2PEI8_HYPSF</name>
<evidence type="ECO:0000313" key="8">
    <source>
        <dbReference type="Proteomes" id="UP000054270"/>
    </source>
</evidence>
<dbReference type="InterPro" id="IPR004183">
    <property type="entry name" value="Xdiol_dOase_suB"/>
</dbReference>
<dbReference type="Proteomes" id="UP000054270">
    <property type="component" value="Unassembled WGS sequence"/>
</dbReference>
<dbReference type="GO" id="GO:0008198">
    <property type="term" value="F:ferrous iron binding"/>
    <property type="evidence" value="ECO:0007669"/>
    <property type="project" value="InterPro"/>
</dbReference>
<organism evidence="7 8">
    <name type="scientific">Hypholoma sublateritium (strain FD-334 SS-4)</name>
    <dbReference type="NCBI Taxonomy" id="945553"/>
    <lineage>
        <taxon>Eukaryota</taxon>
        <taxon>Fungi</taxon>
        <taxon>Dikarya</taxon>
        <taxon>Basidiomycota</taxon>
        <taxon>Agaricomycotina</taxon>
        <taxon>Agaricomycetes</taxon>
        <taxon>Agaricomycetidae</taxon>
        <taxon>Agaricales</taxon>
        <taxon>Agaricineae</taxon>
        <taxon>Strophariaceae</taxon>
        <taxon>Hypholoma</taxon>
    </lineage>
</organism>
<evidence type="ECO:0000259" key="6">
    <source>
        <dbReference type="Pfam" id="PF02900"/>
    </source>
</evidence>
<gene>
    <name evidence="7" type="ORF">HYPSUDRAFT_69839</name>
</gene>
<dbReference type="PIRSF" id="PIRSF006157">
    <property type="entry name" value="Doxgns_DODA"/>
    <property type="match status" value="1"/>
</dbReference>
<dbReference type="Pfam" id="PF02900">
    <property type="entry name" value="LigB"/>
    <property type="match status" value="1"/>
</dbReference>
<evidence type="ECO:0000256" key="1">
    <source>
        <dbReference type="ARBA" id="ARBA00001947"/>
    </source>
</evidence>
<dbReference type="Gene3D" id="3.40.830.10">
    <property type="entry name" value="LigB-like"/>
    <property type="match status" value="1"/>
</dbReference>
<dbReference type="STRING" id="945553.A0A0D2PEI8"/>
<keyword evidence="3" id="KW-0479">Metal-binding</keyword>
<dbReference type="PANTHER" id="PTHR30096:SF0">
    <property type="entry name" value="4,5-DOPA DIOXYGENASE EXTRADIOL-LIKE PROTEIN"/>
    <property type="match status" value="1"/>
</dbReference>
<dbReference type="CDD" id="cd07363">
    <property type="entry name" value="45_DOPA_Dioxygenase"/>
    <property type="match status" value="1"/>
</dbReference>
<keyword evidence="5" id="KW-0560">Oxidoreductase</keyword>
<reference evidence="8" key="1">
    <citation type="submission" date="2014-04" db="EMBL/GenBank/DDBJ databases">
        <title>Evolutionary Origins and Diversification of the Mycorrhizal Mutualists.</title>
        <authorList>
            <consortium name="DOE Joint Genome Institute"/>
            <consortium name="Mycorrhizal Genomics Consortium"/>
            <person name="Kohler A."/>
            <person name="Kuo A."/>
            <person name="Nagy L.G."/>
            <person name="Floudas D."/>
            <person name="Copeland A."/>
            <person name="Barry K.W."/>
            <person name="Cichocki N."/>
            <person name="Veneault-Fourrey C."/>
            <person name="LaButti K."/>
            <person name="Lindquist E.A."/>
            <person name="Lipzen A."/>
            <person name="Lundell T."/>
            <person name="Morin E."/>
            <person name="Murat C."/>
            <person name="Riley R."/>
            <person name="Ohm R."/>
            <person name="Sun H."/>
            <person name="Tunlid A."/>
            <person name="Henrissat B."/>
            <person name="Grigoriev I.V."/>
            <person name="Hibbett D.S."/>
            <person name="Martin F."/>
        </authorList>
    </citation>
    <scope>NUCLEOTIDE SEQUENCE [LARGE SCALE GENOMIC DNA]</scope>
    <source>
        <strain evidence="8">FD-334 SS-4</strain>
    </source>
</reference>
<dbReference type="GO" id="GO:0016702">
    <property type="term" value="F:oxidoreductase activity, acting on single donors with incorporation of molecular oxygen, incorporation of two atoms of oxygen"/>
    <property type="evidence" value="ECO:0007669"/>
    <property type="project" value="UniProtKB-ARBA"/>
</dbReference>
<evidence type="ECO:0000256" key="5">
    <source>
        <dbReference type="ARBA" id="ARBA00023002"/>
    </source>
</evidence>
<evidence type="ECO:0000313" key="7">
    <source>
        <dbReference type="EMBL" id="KJA18600.1"/>
    </source>
</evidence>
<comment type="similarity">
    <text evidence="2">Belongs to the DODA-type extradiol aromatic ring-opening dioxygenase family.</text>
</comment>